<dbReference type="SMART" id="SM00342">
    <property type="entry name" value="HTH_ARAC"/>
    <property type="match status" value="1"/>
</dbReference>
<protein>
    <submittedName>
        <fullName evidence="5">AraC family transcriptional regulator</fullName>
    </submittedName>
</protein>
<evidence type="ECO:0000256" key="3">
    <source>
        <dbReference type="ARBA" id="ARBA00023163"/>
    </source>
</evidence>
<dbReference type="Pfam" id="PF06445">
    <property type="entry name" value="GyrI-like"/>
    <property type="match status" value="1"/>
</dbReference>
<dbReference type="Proteomes" id="UP000625033">
    <property type="component" value="Unassembled WGS sequence"/>
</dbReference>
<dbReference type="SUPFAM" id="SSF46689">
    <property type="entry name" value="Homeodomain-like"/>
    <property type="match status" value="2"/>
</dbReference>
<dbReference type="InterPro" id="IPR018060">
    <property type="entry name" value="HTH_AraC"/>
</dbReference>
<keyword evidence="6" id="KW-1185">Reference proteome</keyword>
<accession>A0A931DBG9</accession>
<sequence length="284" mass="31348">MHLWNDALELIEANLTEELNMADVARAAMTSEYHFRRMFSTLSGMPVSEYVRRRRMTVAAADILRGDGILDVAIRYGYTSAEAFTRAFRAVHGISPAQAREPGASLASQSRLSFHLRVEGTTPMNHRIVDLPATTLVGLRATVPVVYSGPNQAIIDFERSIPAEVRERMAALNDVEPRGLLSVTAGNQPDATEGSDVDYWRAAATTQDTPVEFEELHLPAGTWVVFEAEGQMPQVAQQLWADAATEWFPSNPYRWAPGPQLMTADLEPGSAQGTARLWIPIEPE</sequence>
<dbReference type="InterPro" id="IPR011256">
    <property type="entry name" value="Reg_factor_effector_dom_sf"/>
</dbReference>
<dbReference type="PROSITE" id="PS01124">
    <property type="entry name" value="HTH_ARAC_FAMILY_2"/>
    <property type="match status" value="1"/>
</dbReference>
<dbReference type="PANTHER" id="PTHR47504">
    <property type="entry name" value="RIGHT ORIGIN-BINDING PROTEIN"/>
    <property type="match status" value="1"/>
</dbReference>
<reference evidence="5" key="1">
    <citation type="submission" date="2020-11" db="EMBL/GenBank/DDBJ databases">
        <title>Sequencing the genomes of 1000 actinobacteria strains.</title>
        <authorList>
            <person name="Klenk H.-P."/>
        </authorList>
    </citation>
    <scope>NUCLEOTIDE SEQUENCE</scope>
    <source>
        <strain evidence="5">DSM 26152</strain>
    </source>
</reference>
<dbReference type="Pfam" id="PF12833">
    <property type="entry name" value="HTH_18"/>
    <property type="match status" value="1"/>
</dbReference>
<evidence type="ECO:0000313" key="5">
    <source>
        <dbReference type="EMBL" id="MBG6083813.1"/>
    </source>
</evidence>
<organism evidence="5 6">
    <name type="scientific">Zhihengliuella flava</name>
    <dbReference type="NCBI Taxonomy" id="1285193"/>
    <lineage>
        <taxon>Bacteria</taxon>
        <taxon>Bacillati</taxon>
        <taxon>Actinomycetota</taxon>
        <taxon>Actinomycetes</taxon>
        <taxon>Micrococcales</taxon>
        <taxon>Micrococcaceae</taxon>
        <taxon>Zhihengliuella</taxon>
    </lineage>
</organism>
<dbReference type="PRINTS" id="PR00032">
    <property type="entry name" value="HTHARAC"/>
</dbReference>
<dbReference type="SMART" id="SM00871">
    <property type="entry name" value="AraC_E_bind"/>
    <property type="match status" value="1"/>
</dbReference>
<dbReference type="PANTHER" id="PTHR47504:SF5">
    <property type="entry name" value="RIGHT ORIGIN-BINDING PROTEIN"/>
    <property type="match status" value="1"/>
</dbReference>
<dbReference type="RefSeq" id="WP_196835208.1">
    <property type="nucleotide sequence ID" value="NZ_JADOTZ010000001.1"/>
</dbReference>
<dbReference type="Gene3D" id="3.20.80.10">
    <property type="entry name" value="Regulatory factor, effector binding domain"/>
    <property type="match status" value="1"/>
</dbReference>
<name>A0A931DBG9_9MICC</name>
<evidence type="ECO:0000313" key="6">
    <source>
        <dbReference type="Proteomes" id="UP000625033"/>
    </source>
</evidence>
<dbReference type="InterPro" id="IPR050959">
    <property type="entry name" value="MarA-like"/>
</dbReference>
<dbReference type="SUPFAM" id="SSF55136">
    <property type="entry name" value="Probable bacterial effector-binding domain"/>
    <property type="match status" value="1"/>
</dbReference>
<dbReference type="InterPro" id="IPR018062">
    <property type="entry name" value="HTH_AraC-typ_CS"/>
</dbReference>
<evidence type="ECO:0000256" key="1">
    <source>
        <dbReference type="ARBA" id="ARBA00023015"/>
    </source>
</evidence>
<dbReference type="AlphaFoldDB" id="A0A931DBG9"/>
<dbReference type="GO" id="GO:0003700">
    <property type="term" value="F:DNA-binding transcription factor activity"/>
    <property type="evidence" value="ECO:0007669"/>
    <property type="project" value="InterPro"/>
</dbReference>
<dbReference type="InterPro" id="IPR010499">
    <property type="entry name" value="AraC_E-bd"/>
</dbReference>
<keyword evidence="3" id="KW-0804">Transcription</keyword>
<dbReference type="Gene3D" id="1.10.10.60">
    <property type="entry name" value="Homeodomain-like"/>
    <property type="match status" value="2"/>
</dbReference>
<keyword evidence="2" id="KW-0238">DNA-binding</keyword>
<keyword evidence="1" id="KW-0805">Transcription regulation</keyword>
<dbReference type="InterPro" id="IPR029442">
    <property type="entry name" value="GyrI-like"/>
</dbReference>
<feature type="domain" description="HTH araC/xylS-type" evidence="4">
    <location>
        <begin position="5"/>
        <end position="102"/>
    </location>
</feature>
<evidence type="ECO:0000256" key="2">
    <source>
        <dbReference type="ARBA" id="ARBA00023125"/>
    </source>
</evidence>
<comment type="caution">
    <text evidence="5">The sequence shown here is derived from an EMBL/GenBank/DDBJ whole genome shotgun (WGS) entry which is preliminary data.</text>
</comment>
<dbReference type="InterPro" id="IPR009057">
    <property type="entry name" value="Homeodomain-like_sf"/>
</dbReference>
<evidence type="ECO:0000259" key="4">
    <source>
        <dbReference type="PROSITE" id="PS01124"/>
    </source>
</evidence>
<gene>
    <name evidence="5" type="ORF">IW252_000580</name>
</gene>
<dbReference type="PROSITE" id="PS00041">
    <property type="entry name" value="HTH_ARAC_FAMILY_1"/>
    <property type="match status" value="1"/>
</dbReference>
<proteinExistence type="predicted"/>
<dbReference type="GO" id="GO:0043565">
    <property type="term" value="F:sequence-specific DNA binding"/>
    <property type="evidence" value="ECO:0007669"/>
    <property type="project" value="InterPro"/>
</dbReference>
<dbReference type="EMBL" id="JADOTZ010000001">
    <property type="protein sequence ID" value="MBG6083813.1"/>
    <property type="molecule type" value="Genomic_DNA"/>
</dbReference>
<dbReference type="InterPro" id="IPR020449">
    <property type="entry name" value="Tscrpt_reg_AraC-type_HTH"/>
</dbReference>